<evidence type="ECO:0000313" key="1">
    <source>
        <dbReference type="EMBL" id="MUH73237.1"/>
    </source>
</evidence>
<dbReference type="Pfam" id="PF12487">
    <property type="entry name" value="DUF3703"/>
    <property type="match status" value="1"/>
</dbReference>
<keyword evidence="2" id="KW-1185">Reference proteome</keyword>
<protein>
    <submittedName>
        <fullName evidence="1">DUF3703 domain-containing protein</fullName>
    </submittedName>
</protein>
<dbReference type="AlphaFoldDB" id="A0A6N8FDD9"/>
<dbReference type="InterPro" id="IPR022172">
    <property type="entry name" value="DUF3703"/>
</dbReference>
<proteinExistence type="predicted"/>
<gene>
    <name evidence="1" type="ORF">GNP35_12540</name>
</gene>
<dbReference type="RefSeq" id="WP_155696435.1">
    <property type="nucleotide sequence ID" value="NZ_WOCD01000005.1"/>
</dbReference>
<name>A0A6N8FDD9_9GAMM</name>
<comment type="caution">
    <text evidence="1">The sequence shown here is derived from an EMBL/GenBank/DDBJ whole genome shotgun (WGS) entry which is preliminary data.</text>
</comment>
<accession>A0A6N8FDD9</accession>
<dbReference type="EMBL" id="WOCD01000005">
    <property type="protein sequence ID" value="MUH73237.1"/>
    <property type="molecule type" value="Genomic_DNA"/>
</dbReference>
<evidence type="ECO:0000313" key="2">
    <source>
        <dbReference type="Proteomes" id="UP000439994"/>
    </source>
</evidence>
<sequence>MYQKMKPFVQQEFISAKKFAAEGDSRQAFNALENAHVLGQHSTILHVKSHLKMLQWAISQNDLKEALGQIFRIVGAATKTFVGLVPSGNTGGANVSPFKAMPLSERNKRIIKLVNDS</sequence>
<dbReference type="OrthoDB" id="9799416at2"/>
<organism evidence="1 2">
    <name type="scientific">Psychrosphaera haliotis</name>
    <dbReference type="NCBI Taxonomy" id="555083"/>
    <lineage>
        <taxon>Bacteria</taxon>
        <taxon>Pseudomonadati</taxon>
        <taxon>Pseudomonadota</taxon>
        <taxon>Gammaproteobacteria</taxon>
        <taxon>Alteromonadales</taxon>
        <taxon>Pseudoalteromonadaceae</taxon>
        <taxon>Psychrosphaera</taxon>
    </lineage>
</organism>
<dbReference type="Proteomes" id="UP000439994">
    <property type="component" value="Unassembled WGS sequence"/>
</dbReference>
<reference evidence="1 2" key="1">
    <citation type="submission" date="2019-11" db="EMBL/GenBank/DDBJ databases">
        <title>P. haliotis isolates from Z. marina roots.</title>
        <authorList>
            <person name="Cohen M."/>
            <person name="Jospin G."/>
            <person name="Eisen J.A."/>
            <person name="Coil D.A."/>
        </authorList>
    </citation>
    <scope>NUCLEOTIDE SEQUENCE [LARGE SCALE GENOMIC DNA]</scope>
    <source>
        <strain evidence="1 2">UCD-MCMsp1aY</strain>
    </source>
</reference>